<gene>
    <name evidence="1" type="ORF">H9S92_18285</name>
</gene>
<dbReference type="Proteomes" id="UP000650081">
    <property type="component" value="Unassembled WGS sequence"/>
</dbReference>
<protein>
    <submittedName>
        <fullName evidence="1">Uncharacterized protein</fullName>
    </submittedName>
</protein>
<reference evidence="1" key="1">
    <citation type="submission" date="2020-08" db="EMBL/GenBank/DDBJ databases">
        <title>Lewinella bacteria from marine environments.</title>
        <authorList>
            <person name="Zhong Y."/>
        </authorList>
    </citation>
    <scope>NUCLEOTIDE SEQUENCE</scope>
    <source>
        <strain evidence="1">KCTC 42187</strain>
    </source>
</reference>
<comment type="caution">
    <text evidence="1">The sequence shown here is derived from an EMBL/GenBank/DDBJ whole genome shotgun (WGS) entry which is preliminary data.</text>
</comment>
<dbReference type="PROSITE" id="PS51257">
    <property type="entry name" value="PROKAR_LIPOPROTEIN"/>
    <property type="match status" value="1"/>
</dbReference>
<sequence>MYRIFCFSFLLFQACSDSVPGEPPVDLDALAPLVADMQLAEGLATEVPIIVRDSMREVYFDRTLTAYGSNRAEFDSLLWLVRQEPRWVDSLYSRVGVIISRQQAEIGIE</sequence>
<organism evidence="1 2">
    <name type="scientific">Neolewinella lacunae</name>
    <dbReference type="NCBI Taxonomy" id="1517758"/>
    <lineage>
        <taxon>Bacteria</taxon>
        <taxon>Pseudomonadati</taxon>
        <taxon>Bacteroidota</taxon>
        <taxon>Saprospiria</taxon>
        <taxon>Saprospirales</taxon>
        <taxon>Lewinellaceae</taxon>
        <taxon>Neolewinella</taxon>
    </lineage>
</organism>
<dbReference type="RefSeq" id="WP_187468144.1">
    <property type="nucleotide sequence ID" value="NZ_JACSIT010000149.1"/>
</dbReference>
<dbReference type="AlphaFoldDB" id="A0A923PPD5"/>
<evidence type="ECO:0000313" key="1">
    <source>
        <dbReference type="EMBL" id="MBC6996125.1"/>
    </source>
</evidence>
<keyword evidence="2" id="KW-1185">Reference proteome</keyword>
<evidence type="ECO:0000313" key="2">
    <source>
        <dbReference type="Proteomes" id="UP000650081"/>
    </source>
</evidence>
<accession>A0A923PPD5</accession>
<dbReference type="EMBL" id="JACSIT010000149">
    <property type="protein sequence ID" value="MBC6996125.1"/>
    <property type="molecule type" value="Genomic_DNA"/>
</dbReference>
<proteinExistence type="predicted"/>
<name>A0A923PPD5_9BACT</name>